<keyword evidence="9 12" id="KW-0256">Endoplasmic reticulum</keyword>
<reference evidence="13" key="1">
    <citation type="submission" date="2022-11" db="EMBL/GenBank/DDBJ databases">
        <authorList>
            <person name="Petersen C."/>
        </authorList>
    </citation>
    <scope>NUCLEOTIDE SEQUENCE</scope>
    <source>
        <strain evidence="13">IBT 21917</strain>
    </source>
</reference>
<dbReference type="Pfam" id="PF04188">
    <property type="entry name" value="Mannosyl_trans2"/>
    <property type="match status" value="1"/>
</dbReference>
<comment type="subcellular location">
    <subcellularLocation>
        <location evidence="1 12">Endoplasmic reticulum membrane</location>
        <topology evidence="1 12">Multi-pass membrane protein</topology>
    </subcellularLocation>
</comment>
<dbReference type="GO" id="GO:0005789">
    <property type="term" value="C:endoplasmic reticulum membrane"/>
    <property type="evidence" value="ECO:0007669"/>
    <property type="project" value="UniProtKB-SubCell"/>
</dbReference>
<dbReference type="GO" id="GO:0000009">
    <property type="term" value="F:alpha-1,6-mannosyltransferase activity"/>
    <property type="evidence" value="ECO:0007669"/>
    <property type="project" value="InterPro"/>
</dbReference>
<keyword evidence="14" id="KW-1185">Reference proteome</keyword>
<comment type="caution">
    <text evidence="13">The sequence shown here is derived from an EMBL/GenBank/DDBJ whole genome shotgun (WGS) entry which is preliminary data.</text>
</comment>
<organism evidence="13 14">
    <name type="scientific">Penicillium capsulatum</name>
    <dbReference type="NCBI Taxonomy" id="69766"/>
    <lineage>
        <taxon>Eukaryota</taxon>
        <taxon>Fungi</taxon>
        <taxon>Dikarya</taxon>
        <taxon>Ascomycota</taxon>
        <taxon>Pezizomycotina</taxon>
        <taxon>Eurotiomycetes</taxon>
        <taxon>Eurotiomycetidae</taxon>
        <taxon>Eurotiales</taxon>
        <taxon>Aspergillaceae</taxon>
        <taxon>Penicillium</taxon>
    </lineage>
</organism>
<accession>A0A9W9IRA3</accession>
<keyword evidence="6 12" id="KW-0328">Glycosyltransferase</keyword>
<protein>
    <recommendedName>
        <fullName evidence="4 12">GPI mannosyltransferase 2</fullName>
        <ecNumber evidence="12">2.4.1.-</ecNumber>
    </recommendedName>
</protein>
<dbReference type="EMBL" id="JAPQKO010000001">
    <property type="protein sequence ID" value="KAJ5183659.1"/>
    <property type="molecule type" value="Genomic_DNA"/>
</dbReference>
<feature type="transmembrane region" description="Helical" evidence="12">
    <location>
        <begin position="258"/>
        <end position="283"/>
    </location>
</feature>
<evidence type="ECO:0000256" key="12">
    <source>
        <dbReference type="RuleBase" id="RU363112"/>
    </source>
</evidence>
<proteinExistence type="inferred from homology"/>
<comment type="similarity">
    <text evidence="3 12">Belongs to the PIGV family.</text>
</comment>
<evidence type="ECO:0000313" key="14">
    <source>
        <dbReference type="Proteomes" id="UP001146351"/>
    </source>
</evidence>
<comment type="function">
    <text evidence="12">Mannosyltransferase involved in glycosylphosphatidylinositol-anchor biosynthesis.</text>
</comment>
<feature type="transmembrane region" description="Helical" evidence="12">
    <location>
        <begin position="153"/>
        <end position="173"/>
    </location>
</feature>
<reference evidence="13" key="2">
    <citation type="journal article" date="2023" name="IMA Fungus">
        <title>Comparative genomic study of the Penicillium genus elucidates a diverse pangenome and 15 lateral gene transfer events.</title>
        <authorList>
            <person name="Petersen C."/>
            <person name="Sorensen T."/>
            <person name="Nielsen M.R."/>
            <person name="Sondergaard T.E."/>
            <person name="Sorensen J.L."/>
            <person name="Fitzpatrick D.A."/>
            <person name="Frisvad J.C."/>
            <person name="Nielsen K.L."/>
        </authorList>
    </citation>
    <scope>NUCLEOTIDE SEQUENCE</scope>
    <source>
        <strain evidence="13">IBT 21917</strain>
    </source>
</reference>
<evidence type="ECO:0000313" key="13">
    <source>
        <dbReference type="EMBL" id="KAJ5183659.1"/>
    </source>
</evidence>
<feature type="transmembrane region" description="Helical" evidence="12">
    <location>
        <begin position="20"/>
        <end position="42"/>
    </location>
</feature>
<dbReference type="GO" id="GO:0004376">
    <property type="term" value="F:GPI mannosyltransferase activity"/>
    <property type="evidence" value="ECO:0007669"/>
    <property type="project" value="InterPro"/>
</dbReference>
<evidence type="ECO:0000256" key="1">
    <source>
        <dbReference type="ARBA" id="ARBA00004477"/>
    </source>
</evidence>
<evidence type="ECO:0000256" key="2">
    <source>
        <dbReference type="ARBA" id="ARBA00004687"/>
    </source>
</evidence>
<keyword evidence="10 12" id="KW-1133">Transmembrane helix</keyword>
<dbReference type="Proteomes" id="UP001146351">
    <property type="component" value="Unassembled WGS sequence"/>
</dbReference>
<feature type="transmembrane region" description="Helical" evidence="12">
    <location>
        <begin position="423"/>
        <end position="443"/>
    </location>
</feature>
<gene>
    <name evidence="13" type="ORF">N7492_001275</name>
</gene>
<dbReference type="OrthoDB" id="10252502at2759"/>
<dbReference type="PANTHER" id="PTHR12468:SF2">
    <property type="entry name" value="GPI MANNOSYLTRANSFERASE 2"/>
    <property type="match status" value="1"/>
</dbReference>
<evidence type="ECO:0000256" key="8">
    <source>
        <dbReference type="ARBA" id="ARBA00022692"/>
    </source>
</evidence>
<feature type="transmembrane region" description="Helical" evidence="12">
    <location>
        <begin position="323"/>
        <end position="344"/>
    </location>
</feature>
<keyword evidence="5 12" id="KW-0337">GPI-anchor biosynthesis</keyword>
<evidence type="ECO:0000256" key="4">
    <source>
        <dbReference type="ARBA" id="ARBA00013795"/>
    </source>
</evidence>
<keyword evidence="11 12" id="KW-0472">Membrane</keyword>
<evidence type="ECO:0000256" key="3">
    <source>
        <dbReference type="ARBA" id="ARBA00008698"/>
    </source>
</evidence>
<evidence type="ECO:0000256" key="7">
    <source>
        <dbReference type="ARBA" id="ARBA00022679"/>
    </source>
</evidence>
<name>A0A9W9IRA3_9EURO</name>
<evidence type="ECO:0000256" key="6">
    <source>
        <dbReference type="ARBA" id="ARBA00022676"/>
    </source>
</evidence>
<dbReference type="GO" id="GO:0031501">
    <property type="term" value="C:mannosyltransferase complex"/>
    <property type="evidence" value="ECO:0007669"/>
    <property type="project" value="TreeGrafter"/>
</dbReference>
<sequence length="446" mass="48816">MGSMASAMLLRLDTPIRSLTLAFCLWKALLFVVIVACPGLGYDTSTTTRTRILFPPTSVGSLSRSLKFTRWDSIYFLHIAEHGHVFEQEWAFNYPRILGLFMSGIQWSGGEGGPVNTAFVGVALSHVAHYLSVLALYQLSGNIFGHATIPQRLICFLSAALHIISPGGAFLSAPYGESIFSFLNFSGFYLYSSSLIAERNGITGLRDFQVLLASGLFAIATVVRSNGILSGFLFAYDALLLTWETLTRGPSRHSLRRLAVIIVGGGIVAVGMVVPQIMAYRAYCLAGGNLRPWCGWSIPSIYSWVQGTYWNVGFLRYWTVSNIPLFLLAAPLLAILCRSSLWALQAPSTLRSKSGETASSLSPGSMLFRLAVPQGLLAVMALTSYHVQIINRISSGYPLWYWYLVSTAMDNFQDRHKHRGLPVAAQAMVAYALIQGVLFGSFLPPA</sequence>
<dbReference type="GO" id="GO:0006506">
    <property type="term" value="P:GPI anchor biosynthetic process"/>
    <property type="evidence" value="ECO:0007669"/>
    <property type="project" value="UniProtKB-KW"/>
</dbReference>
<evidence type="ECO:0000256" key="9">
    <source>
        <dbReference type="ARBA" id="ARBA00022824"/>
    </source>
</evidence>
<evidence type="ECO:0000256" key="5">
    <source>
        <dbReference type="ARBA" id="ARBA00022502"/>
    </source>
</evidence>
<keyword evidence="7 12" id="KW-0808">Transferase</keyword>
<comment type="caution">
    <text evidence="12">Lacks conserved residue(s) required for the propagation of feature annotation.</text>
</comment>
<evidence type="ECO:0000256" key="10">
    <source>
        <dbReference type="ARBA" id="ARBA00022989"/>
    </source>
</evidence>
<evidence type="ECO:0000256" key="11">
    <source>
        <dbReference type="ARBA" id="ARBA00023136"/>
    </source>
</evidence>
<comment type="pathway">
    <text evidence="2 12">Glycolipid biosynthesis; glycosylphosphatidylinositol-anchor biosynthesis.</text>
</comment>
<dbReference type="InterPro" id="IPR007315">
    <property type="entry name" value="PIG-V/Gpi18"/>
</dbReference>
<dbReference type="AlphaFoldDB" id="A0A9W9IRA3"/>
<keyword evidence="8 12" id="KW-0812">Transmembrane</keyword>
<dbReference type="PANTHER" id="PTHR12468">
    <property type="entry name" value="GPI MANNOSYLTRANSFERASE 2"/>
    <property type="match status" value="1"/>
</dbReference>
<dbReference type="EC" id="2.4.1.-" evidence="12"/>